<reference evidence="2 3" key="1">
    <citation type="submission" date="2019-11" db="EMBL/GenBank/DDBJ databases">
        <title>Isolation of a new High Light Tolerant Cyanobacteria.</title>
        <authorList>
            <person name="Dobson Z."/>
            <person name="Vaughn N."/>
            <person name="Vaughn M."/>
            <person name="Fromme P."/>
            <person name="Mazor Y."/>
        </authorList>
    </citation>
    <scope>NUCLEOTIDE SEQUENCE [LARGE SCALE GENOMIC DNA]</scope>
    <source>
        <strain evidence="2 3">0216</strain>
    </source>
</reference>
<dbReference type="Proteomes" id="UP000437131">
    <property type="component" value="Unassembled WGS sequence"/>
</dbReference>
<comment type="caution">
    <text evidence="2">The sequence shown here is derived from an EMBL/GenBank/DDBJ whole genome shotgun (WGS) entry which is preliminary data.</text>
</comment>
<dbReference type="RefSeq" id="WP_099435338.1">
    <property type="nucleotide sequence ID" value="NZ_WMIA01000021.1"/>
</dbReference>
<sequence>MHQHTVEVNVACSVEEVYNLWQRVENVPRWMPLVKEVKIIKGSDDLSLWKFGLGFPLLTQWTSHITQRVPQKLIAWESVSGLKNRGCAEFFPTDKGCRLCLTVAFDLPGGVVGTLLKTVNIDRWLEANLVESLNRFQSLIEKEVLRQKGW</sequence>
<dbReference type="PANTHER" id="PTHR33824:SF7">
    <property type="entry name" value="POLYKETIDE CYCLASE_DEHYDRASE AND LIPID TRANSPORT SUPERFAMILY PROTEIN"/>
    <property type="match status" value="1"/>
</dbReference>
<protein>
    <submittedName>
        <fullName evidence="2">Polyketide cyclase / dehydrase</fullName>
    </submittedName>
</protein>
<organism evidence="2 3">
    <name type="scientific">Cyanobacterium aponinum 0216</name>
    <dbReference type="NCBI Taxonomy" id="2676140"/>
    <lineage>
        <taxon>Bacteria</taxon>
        <taxon>Bacillati</taxon>
        <taxon>Cyanobacteriota</taxon>
        <taxon>Cyanophyceae</taxon>
        <taxon>Oscillatoriophycideae</taxon>
        <taxon>Chroococcales</taxon>
        <taxon>Geminocystaceae</taxon>
        <taxon>Cyanobacterium</taxon>
    </lineage>
</organism>
<name>A0A844GYG8_9CHRO</name>
<dbReference type="AlphaFoldDB" id="A0A844GYG8"/>
<feature type="domain" description="Coenzyme Q-binding protein COQ10 START" evidence="1">
    <location>
        <begin position="11"/>
        <end position="117"/>
    </location>
</feature>
<dbReference type="InterPro" id="IPR023393">
    <property type="entry name" value="START-like_dom_sf"/>
</dbReference>
<dbReference type="InterPro" id="IPR047137">
    <property type="entry name" value="ORF3"/>
</dbReference>
<dbReference type="PANTHER" id="PTHR33824">
    <property type="entry name" value="POLYKETIDE CYCLASE/DEHYDRASE AND LIPID TRANSPORT SUPERFAMILY PROTEIN"/>
    <property type="match status" value="1"/>
</dbReference>
<dbReference type="Pfam" id="PF03364">
    <property type="entry name" value="Polyketide_cyc"/>
    <property type="match status" value="1"/>
</dbReference>
<dbReference type="EMBL" id="WMIA01000021">
    <property type="protein sequence ID" value="MTF40102.1"/>
    <property type="molecule type" value="Genomic_DNA"/>
</dbReference>
<dbReference type="InterPro" id="IPR005031">
    <property type="entry name" value="COQ10_START"/>
</dbReference>
<dbReference type="CDD" id="cd07817">
    <property type="entry name" value="SRPBCC_8"/>
    <property type="match status" value="1"/>
</dbReference>
<dbReference type="SUPFAM" id="SSF55961">
    <property type="entry name" value="Bet v1-like"/>
    <property type="match status" value="1"/>
</dbReference>
<evidence type="ECO:0000313" key="3">
    <source>
        <dbReference type="Proteomes" id="UP000437131"/>
    </source>
</evidence>
<gene>
    <name evidence="2" type="ORF">GGC33_14365</name>
</gene>
<dbReference type="Gene3D" id="3.30.530.20">
    <property type="match status" value="1"/>
</dbReference>
<evidence type="ECO:0000313" key="2">
    <source>
        <dbReference type="EMBL" id="MTF40102.1"/>
    </source>
</evidence>
<accession>A0A844GYG8</accession>
<evidence type="ECO:0000259" key="1">
    <source>
        <dbReference type="Pfam" id="PF03364"/>
    </source>
</evidence>
<proteinExistence type="predicted"/>